<dbReference type="PROSITE" id="PS50980">
    <property type="entry name" value="COA_CT_NTER"/>
    <property type="match status" value="1"/>
</dbReference>
<feature type="compositionally biased region" description="Polar residues" evidence="1">
    <location>
        <begin position="60"/>
        <end position="69"/>
    </location>
</feature>
<dbReference type="Pfam" id="PF01039">
    <property type="entry name" value="Carboxyl_trans"/>
    <property type="match status" value="1"/>
</dbReference>
<dbReference type="SUPFAM" id="SSF52096">
    <property type="entry name" value="ClpP/crotonase"/>
    <property type="match status" value="1"/>
</dbReference>
<sequence length="207" mass="23264">MPYETKDFLQLKRFQAQKFNSAYVYDYPALFGQVLRDDWETYRPNTVLFTLENEGGESPNPKSALTATSEKSEMPGRPFSDYILECTELCLSDSGQLVPVERVAGLNKVGIVVWKMLMKTLEFPEGRPVIVIANDVTHKAGSFGPAEDLIFFRASELARRLGIPRVFIAANTGARIRLAEEVKAVYKVAWIDDANPVKVLIVVNQFL</sequence>
<dbReference type="GO" id="GO:0003989">
    <property type="term" value="F:acetyl-CoA carboxylase activity"/>
    <property type="evidence" value="ECO:0007669"/>
    <property type="project" value="InterPro"/>
</dbReference>
<name>A0A3P7NXL1_DIBLA</name>
<dbReference type="PANTHER" id="PTHR45728:SF3">
    <property type="entry name" value="ACETYL-COA CARBOXYLASE"/>
    <property type="match status" value="1"/>
</dbReference>
<dbReference type="PANTHER" id="PTHR45728">
    <property type="entry name" value="ACETYL-COA CARBOXYLASE, ISOFORM A"/>
    <property type="match status" value="1"/>
</dbReference>
<dbReference type="InterPro" id="IPR029045">
    <property type="entry name" value="ClpP/crotonase-like_dom_sf"/>
</dbReference>
<accession>A0A3P7NXL1</accession>
<gene>
    <name evidence="3" type="ORF">DILT_LOCUS17569</name>
</gene>
<reference evidence="3 4" key="1">
    <citation type="submission" date="2018-11" db="EMBL/GenBank/DDBJ databases">
        <authorList>
            <consortium name="Pathogen Informatics"/>
        </authorList>
    </citation>
    <scope>NUCLEOTIDE SEQUENCE [LARGE SCALE GENOMIC DNA]</scope>
</reference>
<proteinExistence type="predicted"/>
<dbReference type="InterPro" id="IPR049076">
    <property type="entry name" value="ACCA"/>
</dbReference>
<dbReference type="InterPro" id="IPR011762">
    <property type="entry name" value="COA_CT_N"/>
</dbReference>
<dbReference type="InterPro" id="IPR034733">
    <property type="entry name" value="AcCoA_carboxyl_beta"/>
</dbReference>
<dbReference type="EMBL" id="UYRU01092794">
    <property type="protein sequence ID" value="VDN38287.1"/>
    <property type="molecule type" value="Genomic_DNA"/>
</dbReference>
<dbReference type="AlphaFoldDB" id="A0A3P7NXL1"/>
<evidence type="ECO:0000256" key="1">
    <source>
        <dbReference type="SAM" id="MobiDB-lite"/>
    </source>
</evidence>
<dbReference type="Proteomes" id="UP000281553">
    <property type="component" value="Unassembled WGS sequence"/>
</dbReference>
<keyword evidence="4" id="KW-1185">Reference proteome</keyword>
<dbReference type="GO" id="GO:0006633">
    <property type="term" value="P:fatty acid biosynthetic process"/>
    <property type="evidence" value="ECO:0007669"/>
    <property type="project" value="TreeGrafter"/>
</dbReference>
<evidence type="ECO:0000313" key="3">
    <source>
        <dbReference type="EMBL" id="VDN38287.1"/>
    </source>
</evidence>
<feature type="region of interest" description="Disordered" evidence="1">
    <location>
        <begin position="51"/>
        <end position="74"/>
    </location>
</feature>
<evidence type="ECO:0000313" key="4">
    <source>
        <dbReference type="Proteomes" id="UP000281553"/>
    </source>
</evidence>
<dbReference type="OrthoDB" id="14612at2759"/>
<evidence type="ECO:0000259" key="2">
    <source>
        <dbReference type="PROSITE" id="PS50980"/>
    </source>
</evidence>
<protein>
    <recommendedName>
        <fullName evidence="2">CoA carboxyltransferase N-terminal domain-containing protein</fullName>
    </recommendedName>
</protein>
<dbReference type="GO" id="GO:0005739">
    <property type="term" value="C:mitochondrion"/>
    <property type="evidence" value="ECO:0007669"/>
    <property type="project" value="TreeGrafter"/>
</dbReference>
<feature type="domain" description="CoA carboxyltransferase N-terminal" evidence="2">
    <location>
        <begin position="2"/>
        <end position="207"/>
    </location>
</feature>
<dbReference type="Gene3D" id="3.90.226.10">
    <property type="entry name" value="2-enoyl-CoA Hydratase, Chain A, domain 1"/>
    <property type="match status" value="1"/>
</dbReference>
<organism evidence="3 4">
    <name type="scientific">Dibothriocephalus latus</name>
    <name type="common">Fish tapeworm</name>
    <name type="synonym">Diphyllobothrium latum</name>
    <dbReference type="NCBI Taxonomy" id="60516"/>
    <lineage>
        <taxon>Eukaryota</taxon>
        <taxon>Metazoa</taxon>
        <taxon>Spiralia</taxon>
        <taxon>Lophotrochozoa</taxon>
        <taxon>Platyhelminthes</taxon>
        <taxon>Cestoda</taxon>
        <taxon>Eucestoda</taxon>
        <taxon>Diphyllobothriidea</taxon>
        <taxon>Diphyllobothriidae</taxon>
        <taxon>Dibothriocephalus</taxon>
    </lineage>
</organism>